<evidence type="ECO:0000259" key="2">
    <source>
        <dbReference type="Pfam" id="PF07786"/>
    </source>
</evidence>
<feature type="domain" description="Heparan-alpha-glucosaminide N-acetyltransferase catalytic" evidence="2">
    <location>
        <begin position="13"/>
        <end position="218"/>
    </location>
</feature>
<dbReference type="Proteomes" id="UP000184212">
    <property type="component" value="Unassembled WGS sequence"/>
</dbReference>
<feature type="transmembrane region" description="Helical" evidence="1">
    <location>
        <begin position="307"/>
        <end position="327"/>
    </location>
</feature>
<keyword evidence="1" id="KW-0812">Transmembrane</keyword>
<keyword evidence="4" id="KW-1185">Reference proteome</keyword>
<dbReference type="AlphaFoldDB" id="A0A1M5JT68"/>
<dbReference type="OrthoDB" id="508112at2"/>
<keyword evidence="1" id="KW-1133">Transmembrane helix</keyword>
<evidence type="ECO:0000313" key="4">
    <source>
        <dbReference type="Proteomes" id="UP000184212"/>
    </source>
</evidence>
<evidence type="ECO:0000256" key="1">
    <source>
        <dbReference type="SAM" id="Phobius"/>
    </source>
</evidence>
<feature type="transmembrane region" description="Helical" evidence="1">
    <location>
        <begin position="59"/>
        <end position="79"/>
    </location>
</feature>
<name>A0A1M5JT68_9BACT</name>
<protein>
    <submittedName>
        <fullName evidence="3">Uncharacterized membrane protein</fullName>
    </submittedName>
</protein>
<evidence type="ECO:0000313" key="3">
    <source>
        <dbReference type="EMBL" id="SHG43767.1"/>
    </source>
</evidence>
<feature type="transmembrane region" description="Helical" evidence="1">
    <location>
        <begin position="224"/>
        <end position="242"/>
    </location>
</feature>
<feature type="transmembrane region" description="Helical" evidence="1">
    <location>
        <begin position="187"/>
        <end position="212"/>
    </location>
</feature>
<keyword evidence="1" id="KW-0472">Membrane</keyword>
<accession>A0A1M5JT68</accession>
<dbReference type="InterPro" id="IPR012429">
    <property type="entry name" value="HGSNAT_cat"/>
</dbReference>
<dbReference type="EMBL" id="FQWQ01000001">
    <property type="protein sequence ID" value="SHG43767.1"/>
    <property type="molecule type" value="Genomic_DNA"/>
</dbReference>
<feature type="transmembrane region" description="Helical" evidence="1">
    <location>
        <begin position="91"/>
        <end position="112"/>
    </location>
</feature>
<feature type="transmembrane region" description="Helical" evidence="1">
    <location>
        <begin position="347"/>
        <end position="369"/>
    </location>
</feature>
<sequence length="387" mass="44011">MLKSIESSQNSNRLESIDIVRGLVMVIMALDHVRDFFSYTTYRPDDVTQASAFLFFTRWITHLCAPTFIFLSGVGIYLFYKRVDSLRKTSLFLLTRGLWLIVVEVLLISFILTQGYQLTLLSVIWAIGCSMILLAALIWLPRWLQIALSLAMIAGHNALPTLDKVSADNMLVAFLHNSPFFVSEPPILVAYTIVPWVGVMLLGYGIGSWFFYPPTARDKVLQRTGLFALALFFVLRFLNSYGDPSPWSIQERGGIFTLLSFFKVSKSPPSLLFLSVTLGIACILLSQAERIPARAKEILITYGRVPLFYFIAHLALISLTSFLWTYFSFGKGVNLSFSSAKDWPAAYHPSLLRAYFVWLLLVSALYFPCRWYGHYKAKSKAWWTSYL</sequence>
<organism evidence="3 4">
    <name type="scientific">Chryseolinea serpens</name>
    <dbReference type="NCBI Taxonomy" id="947013"/>
    <lineage>
        <taxon>Bacteria</taxon>
        <taxon>Pseudomonadati</taxon>
        <taxon>Bacteroidota</taxon>
        <taxon>Cytophagia</taxon>
        <taxon>Cytophagales</taxon>
        <taxon>Fulvivirgaceae</taxon>
        <taxon>Chryseolinea</taxon>
    </lineage>
</organism>
<feature type="transmembrane region" description="Helical" evidence="1">
    <location>
        <begin position="118"/>
        <end position="140"/>
    </location>
</feature>
<dbReference type="PANTHER" id="PTHR40407">
    <property type="entry name" value="MEMBRANE PROTEIN-LIKE PROTEIN"/>
    <property type="match status" value="1"/>
</dbReference>
<dbReference type="PANTHER" id="PTHR40407:SF1">
    <property type="entry name" value="HEPARAN-ALPHA-GLUCOSAMINIDE N-ACETYLTRANSFERASE CATALYTIC DOMAIN-CONTAINING PROTEIN"/>
    <property type="match status" value="1"/>
</dbReference>
<feature type="transmembrane region" description="Helical" evidence="1">
    <location>
        <begin position="269"/>
        <end position="286"/>
    </location>
</feature>
<gene>
    <name evidence="3" type="ORF">SAMN04488109_0273</name>
</gene>
<dbReference type="Pfam" id="PF07786">
    <property type="entry name" value="HGSNAT_cat"/>
    <property type="match status" value="1"/>
</dbReference>
<reference evidence="3 4" key="1">
    <citation type="submission" date="2016-11" db="EMBL/GenBank/DDBJ databases">
        <authorList>
            <person name="Jaros S."/>
            <person name="Januszkiewicz K."/>
            <person name="Wedrychowicz H."/>
        </authorList>
    </citation>
    <scope>NUCLEOTIDE SEQUENCE [LARGE SCALE GENOMIC DNA]</scope>
    <source>
        <strain evidence="3 4">DSM 24574</strain>
    </source>
</reference>
<proteinExistence type="predicted"/>
<dbReference type="RefSeq" id="WP_073130215.1">
    <property type="nucleotide sequence ID" value="NZ_FQWQ01000001.1"/>
</dbReference>